<organism evidence="2 3">
    <name type="scientific">Hibiscus syriacus</name>
    <name type="common">Rose of Sharon</name>
    <dbReference type="NCBI Taxonomy" id="106335"/>
    <lineage>
        <taxon>Eukaryota</taxon>
        <taxon>Viridiplantae</taxon>
        <taxon>Streptophyta</taxon>
        <taxon>Embryophyta</taxon>
        <taxon>Tracheophyta</taxon>
        <taxon>Spermatophyta</taxon>
        <taxon>Magnoliopsida</taxon>
        <taxon>eudicotyledons</taxon>
        <taxon>Gunneridae</taxon>
        <taxon>Pentapetalae</taxon>
        <taxon>rosids</taxon>
        <taxon>malvids</taxon>
        <taxon>Malvales</taxon>
        <taxon>Malvaceae</taxon>
        <taxon>Malvoideae</taxon>
        <taxon>Hibiscus</taxon>
    </lineage>
</organism>
<keyword evidence="1" id="KW-1133">Transmembrane helix</keyword>
<name>A0A6A3CY88_HIBSY</name>
<comment type="caution">
    <text evidence="2">The sequence shown here is derived from an EMBL/GenBank/DDBJ whole genome shotgun (WGS) entry which is preliminary data.</text>
</comment>
<accession>A0A6A3CY88</accession>
<dbReference type="AlphaFoldDB" id="A0A6A3CY88"/>
<feature type="transmembrane region" description="Helical" evidence="1">
    <location>
        <begin position="130"/>
        <end position="149"/>
    </location>
</feature>
<keyword evidence="1" id="KW-0472">Membrane</keyword>
<gene>
    <name evidence="2" type="ORF">F3Y22_tig00000778pilonHSYRG00107</name>
</gene>
<reference evidence="2" key="1">
    <citation type="submission" date="2019-09" db="EMBL/GenBank/DDBJ databases">
        <title>Draft genome information of white flower Hibiscus syriacus.</title>
        <authorList>
            <person name="Kim Y.-M."/>
        </authorList>
    </citation>
    <scope>NUCLEOTIDE SEQUENCE [LARGE SCALE GENOMIC DNA]</scope>
    <source>
        <strain evidence="2">YM2019G1</strain>
    </source>
</reference>
<dbReference type="EMBL" id="VEPZ02000074">
    <property type="protein sequence ID" value="KAE8734086.1"/>
    <property type="molecule type" value="Genomic_DNA"/>
</dbReference>
<keyword evidence="1" id="KW-0812">Transmembrane</keyword>
<evidence type="ECO:0000313" key="3">
    <source>
        <dbReference type="Proteomes" id="UP000436088"/>
    </source>
</evidence>
<feature type="transmembrane region" description="Helical" evidence="1">
    <location>
        <begin position="170"/>
        <end position="189"/>
    </location>
</feature>
<proteinExistence type="predicted"/>
<evidence type="ECO:0000313" key="2">
    <source>
        <dbReference type="EMBL" id="KAE8734086.1"/>
    </source>
</evidence>
<evidence type="ECO:0000256" key="1">
    <source>
        <dbReference type="SAM" id="Phobius"/>
    </source>
</evidence>
<sequence>MLSQMDPALVAYCDKIAAQGCPTQMPDVLGLSPAVPVVQLGTATEPVLDSAMSSQKPIFRATRLRKDQRRMLMLPLQVDGMLSQMDPALVAYCDKIAAQGGPTQIPDDLGLSPAVPVVQLGTSTRASARLLLQFLYSLLLLFKKVFAFFSGKFINRVSKPRLYLTDKMQIALAGGLGHGVAYAVQYSFVSAS</sequence>
<keyword evidence="3" id="KW-1185">Reference proteome</keyword>
<protein>
    <submittedName>
        <fullName evidence="2">Uncharacterized protein</fullName>
    </submittedName>
</protein>
<dbReference type="Proteomes" id="UP000436088">
    <property type="component" value="Unassembled WGS sequence"/>
</dbReference>